<dbReference type="InterPro" id="IPR038883">
    <property type="entry name" value="AN11006-like"/>
</dbReference>
<evidence type="ECO:0000313" key="2">
    <source>
        <dbReference type="Proteomes" id="UP001303889"/>
    </source>
</evidence>
<accession>A0AAN6MNM8</accession>
<protein>
    <submittedName>
        <fullName evidence="1">Uncharacterized protein</fullName>
    </submittedName>
</protein>
<dbReference type="PANTHER" id="PTHR42085:SF1">
    <property type="entry name" value="F-BOX DOMAIN-CONTAINING PROTEIN"/>
    <property type="match status" value="1"/>
</dbReference>
<comment type="caution">
    <text evidence="1">The sequence shown here is derived from an EMBL/GenBank/DDBJ whole genome shotgun (WGS) entry which is preliminary data.</text>
</comment>
<gene>
    <name evidence="1" type="ORF">C8A05DRAFT_43477</name>
</gene>
<dbReference type="PANTHER" id="PTHR42085">
    <property type="entry name" value="F-BOX DOMAIN-CONTAINING PROTEIN"/>
    <property type="match status" value="1"/>
</dbReference>
<reference evidence="1" key="1">
    <citation type="journal article" date="2023" name="Mol. Phylogenet. Evol.">
        <title>Genome-scale phylogeny and comparative genomics of the fungal order Sordariales.</title>
        <authorList>
            <person name="Hensen N."/>
            <person name="Bonometti L."/>
            <person name="Westerberg I."/>
            <person name="Brannstrom I.O."/>
            <person name="Guillou S."/>
            <person name="Cros-Aarteil S."/>
            <person name="Calhoun S."/>
            <person name="Haridas S."/>
            <person name="Kuo A."/>
            <person name="Mondo S."/>
            <person name="Pangilinan J."/>
            <person name="Riley R."/>
            <person name="LaButti K."/>
            <person name="Andreopoulos B."/>
            <person name="Lipzen A."/>
            <person name="Chen C."/>
            <person name="Yan M."/>
            <person name="Daum C."/>
            <person name="Ng V."/>
            <person name="Clum A."/>
            <person name="Steindorff A."/>
            <person name="Ohm R.A."/>
            <person name="Martin F."/>
            <person name="Silar P."/>
            <person name="Natvig D.O."/>
            <person name="Lalanne C."/>
            <person name="Gautier V."/>
            <person name="Ament-Velasquez S.L."/>
            <person name="Kruys A."/>
            <person name="Hutchinson M.I."/>
            <person name="Powell A.J."/>
            <person name="Barry K."/>
            <person name="Miller A.N."/>
            <person name="Grigoriev I.V."/>
            <person name="Debuchy R."/>
            <person name="Gladieux P."/>
            <person name="Hiltunen Thoren M."/>
            <person name="Johannesson H."/>
        </authorList>
    </citation>
    <scope>NUCLEOTIDE SEQUENCE</scope>
    <source>
        <strain evidence="1">CBS 103.79</strain>
    </source>
</reference>
<reference evidence="1" key="2">
    <citation type="submission" date="2023-05" db="EMBL/GenBank/DDBJ databases">
        <authorList>
            <consortium name="Lawrence Berkeley National Laboratory"/>
            <person name="Steindorff A."/>
            <person name="Hensen N."/>
            <person name="Bonometti L."/>
            <person name="Westerberg I."/>
            <person name="Brannstrom I.O."/>
            <person name="Guillou S."/>
            <person name="Cros-Aarteil S."/>
            <person name="Calhoun S."/>
            <person name="Haridas S."/>
            <person name="Kuo A."/>
            <person name="Mondo S."/>
            <person name="Pangilinan J."/>
            <person name="Riley R."/>
            <person name="Labutti K."/>
            <person name="Andreopoulos B."/>
            <person name="Lipzen A."/>
            <person name="Chen C."/>
            <person name="Yanf M."/>
            <person name="Daum C."/>
            <person name="Ng V."/>
            <person name="Clum A."/>
            <person name="Ohm R."/>
            <person name="Martin F."/>
            <person name="Silar P."/>
            <person name="Natvig D."/>
            <person name="Lalanne C."/>
            <person name="Gautier V."/>
            <person name="Ament-Velasquez S.L."/>
            <person name="Kruys A."/>
            <person name="Hutchinson M.I."/>
            <person name="Powell A.J."/>
            <person name="Barry K."/>
            <person name="Miller A.N."/>
            <person name="Grigoriev I.V."/>
            <person name="Debuchy R."/>
            <person name="Gladieux P."/>
            <person name="Thoren M.H."/>
            <person name="Johannesson H."/>
        </authorList>
    </citation>
    <scope>NUCLEOTIDE SEQUENCE</scope>
    <source>
        <strain evidence="1">CBS 103.79</strain>
    </source>
</reference>
<dbReference type="EMBL" id="MU855459">
    <property type="protein sequence ID" value="KAK3903267.1"/>
    <property type="molecule type" value="Genomic_DNA"/>
</dbReference>
<proteinExistence type="predicted"/>
<evidence type="ECO:0000313" key="1">
    <source>
        <dbReference type="EMBL" id="KAK3903267.1"/>
    </source>
</evidence>
<dbReference type="AlphaFoldDB" id="A0AAN6MNM8"/>
<sequence>MTRDDARQDTCPGLLRLPPHLRHRIYRFTGVARFDDYRYTYHLDGRKESRGFWSDEPGLLFSGLLLTCRVVYAEVAALLYSANRFVIVYARQRSLVPLRALSPTALASLATLKIVLNESACHRPMDSIHYPPPCCHDRSKYGLESSKSHCAQYHGGKHDRPLLLDPASDADSDEAKLAVQAMLAEWRDTAAHLASRIGTATLALSLVTFSRRARGYQLVRPMCRLGLETEFPPHIMKGCRLTRCPQCHYCDDGQPSGHGCFCRRLHAAFSLTCKCWAPPPALFLICRSLREDAEFVFFTTNRFIVCDGDQLYPWRFPRDEEDPDPEAYPFERFAASMFLRDIVPAHCLTHLRFVELVFPPYNPEVWPQRDHPARLDWYNTVRWLRDKIKAPALTIRFVMAEFYCIRLPPHRDLFTKEEGHAIVRGWADIMHALSPLARVDGLGGFYVQTNFPRHSHDQWLARIDKDRKEYCERGVRGIKKGEALPPCAKPEPSKSTWQRLYLQHLDYDG</sequence>
<organism evidence="1 2">
    <name type="scientific">Staphylotrichum tortipilum</name>
    <dbReference type="NCBI Taxonomy" id="2831512"/>
    <lineage>
        <taxon>Eukaryota</taxon>
        <taxon>Fungi</taxon>
        <taxon>Dikarya</taxon>
        <taxon>Ascomycota</taxon>
        <taxon>Pezizomycotina</taxon>
        <taxon>Sordariomycetes</taxon>
        <taxon>Sordariomycetidae</taxon>
        <taxon>Sordariales</taxon>
        <taxon>Chaetomiaceae</taxon>
        <taxon>Staphylotrichum</taxon>
    </lineage>
</organism>
<name>A0AAN6MNM8_9PEZI</name>
<dbReference type="Proteomes" id="UP001303889">
    <property type="component" value="Unassembled WGS sequence"/>
</dbReference>
<keyword evidence="2" id="KW-1185">Reference proteome</keyword>